<dbReference type="InterPro" id="IPR023406">
    <property type="entry name" value="Topo_IA_AS"/>
</dbReference>
<feature type="region of interest" description="Disordered" evidence="9">
    <location>
        <begin position="942"/>
        <end position="987"/>
    </location>
</feature>
<feature type="domain" description="Toprim" evidence="10">
    <location>
        <begin position="5"/>
        <end position="151"/>
    </location>
</feature>
<dbReference type="PANTHER" id="PTHR11390:SF20">
    <property type="entry name" value="DNA TOPOISOMERASE 3-BETA-1"/>
    <property type="match status" value="1"/>
</dbReference>
<dbReference type="InterPro" id="IPR018247">
    <property type="entry name" value="EF_Hand_1_Ca_BS"/>
</dbReference>
<dbReference type="CDD" id="cd03362">
    <property type="entry name" value="TOPRIM_TopoIA_TopoIII"/>
    <property type="match status" value="1"/>
</dbReference>
<dbReference type="Pfam" id="PF23546">
    <property type="entry name" value="Zn_ribbon_TOP3B"/>
    <property type="match status" value="1"/>
</dbReference>
<dbReference type="GO" id="GO:0006265">
    <property type="term" value="P:DNA topological change"/>
    <property type="evidence" value="ECO:0007669"/>
    <property type="project" value="InterPro"/>
</dbReference>
<gene>
    <name evidence="12" type="ORF">INT46_004922</name>
</gene>
<dbReference type="InterPro" id="IPR003601">
    <property type="entry name" value="Topo_IA_2"/>
</dbReference>
<dbReference type="PROSITE" id="PS50880">
    <property type="entry name" value="TOPRIM"/>
    <property type="match status" value="1"/>
</dbReference>
<protein>
    <recommendedName>
        <fullName evidence="3 8">DNA topoisomerase</fullName>
        <ecNumber evidence="3 8">5.6.2.1</ecNumber>
    </recommendedName>
</protein>
<evidence type="ECO:0000259" key="11">
    <source>
        <dbReference type="PROSITE" id="PS52039"/>
    </source>
</evidence>
<dbReference type="InterPro" id="IPR006171">
    <property type="entry name" value="TOPRIM_dom"/>
</dbReference>
<keyword evidence="13" id="KW-1185">Reference proteome</keyword>
<dbReference type="PROSITE" id="PS52039">
    <property type="entry name" value="TOPO_IA_2"/>
    <property type="match status" value="1"/>
</dbReference>
<dbReference type="InterPro" id="IPR013497">
    <property type="entry name" value="Topo_IA_cen"/>
</dbReference>
<name>A0A8H7RE50_9FUNG</name>
<keyword evidence="6 8" id="KW-0238">DNA-binding</keyword>
<dbReference type="GO" id="GO:0006310">
    <property type="term" value="P:DNA recombination"/>
    <property type="evidence" value="ECO:0007669"/>
    <property type="project" value="TreeGrafter"/>
</dbReference>
<dbReference type="FunFam" id="1.10.290.10:FF:000001">
    <property type="entry name" value="DNA topoisomerase"/>
    <property type="match status" value="1"/>
</dbReference>
<dbReference type="SMART" id="SM00437">
    <property type="entry name" value="TOP1Ac"/>
    <property type="match status" value="1"/>
</dbReference>
<dbReference type="InterPro" id="IPR056452">
    <property type="entry name" value="Zn_ribbon_TOP3B"/>
</dbReference>
<dbReference type="SUPFAM" id="SSF47473">
    <property type="entry name" value="EF-hand"/>
    <property type="match status" value="1"/>
</dbReference>
<dbReference type="InterPro" id="IPR013826">
    <property type="entry name" value="Topo_IA_cen_sub3"/>
</dbReference>
<reference evidence="12" key="1">
    <citation type="submission" date="2020-12" db="EMBL/GenBank/DDBJ databases">
        <title>Metabolic potential, ecology and presence of endohyphal bacteria is reflected in genomic diversity of Mucoromycotina.</title>
        <authorList>
            <person name="Muszewska A."/>
            <person name="Okrasinska A."/>
            <person name="Steczkiewicz K."/>
            <person name="Drgas O."/>
            <person name="Orlowska M."/>
            <person name="Perlinska-Lenart U."/>
            <person name="Aleksandrzak-Piekarczyk T."/>
            <person name="Szatraj K."/>
            <person name="Zielenkiewicz U."/>
            <person name="Pilsyk S."/>
            <person name="Malc E."/>
            <person name="Mieczkowski P."/>
            <person name="Kruszewska J.S."/>
            <person name="Biernat P."/>
            <person name="Pawlowska J."/>
        </authorList>
    </citation>
    <scope>NUCLEOTIDE SEQUENCE</scope>
    <source>
        <strain evidence="12">CBS 226.32</strain>
    </source>
</reference>
<dbReference type="InterPro" id="IPR011992">
    <property type="entry name" value="EF-hand-dom_pair"/>
</dbReference>
<dbReference type="Gene3D" id="1.10.290.10">
    <property type="entry name" value="Topoisomerase I, domain 4"/>
    <property type="match status" value="1"/>
</dbReference>
<dbReference type="InterPro" id="IPR000380">
    <property type="entry name" value="Topo_IA"/>
</dbReference>
<dbReference type="GO" id="GO:0003677">
    <property type="term" value="F:DNA binding"/>
    <property type="evidence" value="ECO:0007669"/>
    <property type="project" value="UniProtKB-KW"/>
</dbReference>
<dbReference type="CDD" id="cd00186">
    <property type="entry name" value="TOP1Ac"/>
    <property type="match status" value="1"/>
</dbReference>
<dbReference type="GO" id="GO:0005634">
    <property type="term" value="C:nucleus"/>
    <property type="evidence" value="ECO:0007669"/>
    <property type="project" value="TreeGrafter"/>
</dbReference>
<accession>A0A8H7RE50</accession>
<evidence type="ECO:0000256" key="8">
    <source>
        <dbReference type="RuleBase" id="RU362092"/>
    </source>
</evidence>
<evidence type="ECO:0000256" key="7">
    <source>
        <dbReference type="ARBA" id="ARBA00023235"/>
    </source>
</evidence>
<dbReference type="SUPFAM" id="SSF56712">
    <property type="entry name" value="Prokaryotic type I DNA topoisomerase"/>
    <property type="match status" value="1"/>
</dbReference>
<comment type="caution">
    <text evidence="12">The sequence shown here is derived from an EMBL/GenBank/DDBJ whole genome shotgun (WGS) entry which is preliminary data.</text>
</comment>
<sequence>MSPCKVLMVAEKPSLADSLSRLLAPSGQYTTHKNTTPVHEWKGTFQNEPAEFHFTSVTGHVYSLDFTKEFNSWDIDPLKLFEAKTIKSESNPKMRLGHHLQSAAKGMDYLVLWLDCDREGENICFEVIENCLPYMKHPQNGNKMKNVLRAKFSAITKEDVRRAMNNLGVPNENEARAVDARQELDLKVGVAFTRFQTRFFQGKYGDLDSTVISYGPCQTPTLSFCVERHDRIQGFQPEPFWSVSTTVTKSDVPIKLSWLRERVFDRQVGTMFVNLVTDSKSTGAKVLRINVQKKSKSRPHALNTVEMLKYCSSGLGISPSECMSIAERLYTQGYISYPRTETSKYPENFDLDSVLREQSSHPEWGHFCKDLLSNGYERPSGGTDSGDHPPITPTSLAREGELGGDSWRLYDFIVRTFIGSISPGLKYTSTNVIFGVGSEEFECKGTKVTSPGFSSVMHWITKADEYIPDFKQAEILNITSVNLTEGKTSPPDYLTEAELIGLMEHNGIGTDASIPTHINNICQRNYVQVSGSGRKLIPTNLEKIDPELSLPTMRSDVEQQLNLIASGKAAHGEVLQYFLKMFAKKFAYFTKQIEAMDELFEATFSPLAATGRPLSKCGKCKRYMKYISLKPNRLHCATCDETYSLPLNGHIKLYKELRCPLDDFELVLYSTGSKGTGYPICPCCYNNPPFENFKKGMACNHCPHPTCPHSMVTNAVCPCPETESEIDPCKGSLILDATSAPRWKLSCNECNIVSSFVDTVKNVIIQKNVCGCGSVMLKVEFRENQNREPMIGCIMCDDEVENLLATRFARKNVRARFGGRRRGRGGKKFDPKLPILVSGNVQGKFEQQHMNEAHRIEVTDEVTFFKLHDLDGDGFWDEKELQSMYGLERDIDPNTSHIKLIIDRVYEEMDMNKDRFISLDEYITAKLPSISAKEEKLEQEIKKEASLPSAQNDKKSKTFLKNAEHIVKDKRSSSKNAEGVIPNKYRA</sequence>
<keyword evidence="4" id="KW-0106">Calcium</keyword>
<evidence type="ECO:0000259" key="10">
    <source>
        <dbReference type="PROSITE" id="PS50880"/>
    </source>
</evidence>
<evidence type="ECO:0000256" key="3">
    <source>
        <dbReference type="ARBA" id="ARBA00012891"/>
    </source>
</evidence>
<evidence type="ECO:0000256" key="4">
    <source>
        <dbReference type="ARBA" id="ARBA00022837"/>
    </source>
</evidence>
<dbReference type="EC" id="5.6.2.1" evidence="3 8"/>
<evidence type="ECO:0000256" key="9">
    <source>
        <dbReference type="SAM" id="MobiDB-lite"/>
    </source>
</evidence>
<dbReference type="AlphaFoldDB" id="A0A8H7RE50"/>
<dbReference type="Proteomes" id="UP000650833">
    <property type="component" value="Unassembled WGS sequence"/>
</dbReference>
<dbReference type="GO" id="GO:0003917">
    <property type="term" value="F:DNA topoisomerase type I (single strand cut, ATP-independent) activity"/>
    <property type="evidence" value="ECO:0007669"/>
    <property type="project" value="UniProtKB-EC"/>
</dbReference>
<dbReference type="PROSITE" id="PS00018">
    <property type="entry name" value="EF_HAND_1"/>
    <property type="match status" value="1"/>
</dbReference>
<comment type="similarity">
    <text evidence="2 8">Belongs to the type IA topoisomerase family.</text>
</comment>
<keyword evidence="5 8" id="KW-0799">Topoisomerase</keyword>
<dbReference type="InterPro" id="IPR013824">
    <property type="entry name" value="Topo_IA_cen_sub1"/>
</dbReference>
<comment type="function">
    <text evidence="8">Introduces a single-strand break via transesterification at a target site in duplex DNA. Releases the supercoiling and torsional tension of DNA introduced during the DNA replication and transcription by transiently cleaving and rejoining one strand of the DNA duplex. The scissile phosphodiester is attacked by the catalytic tyrosine of the enzyme, resulting in the formation of a DNA-(5'-phosphotyrosyl)-enzyme intermediate and the expulsion of a 3'-OH DNA strand.</text>
</comment>
<dbReference type="InterPro" id="IPR023405">
    <property type="entry name" value="Topo_IA_core_domain"/>
</dbReference>
<dbReference type="PROSITE" id="PS00396">
    <property type="entry name" value="TOPO_IA_1"/>
    <property type="match status" value="1"/>
</dbReference>
<feature type="domain" description="Topo IA-type catalytic" evidence="11">
    <location>
        <begin position="171"/>
        <end position="586"/>
    </location>
</feature>
<evidence type="ECO:0000256" key="1">
    <source>
        <dbReference type="ARBA" id="ARBA00000213"/>
    </source>
</evidence>
<dbReference type="SMART" id="SM00493">
    <property type="entry name" value="TOPRIM"/>
    <property type="match status" value="1"/>
</dbReference>
<dbReference type="Gene3D" id="1.10.460.10">
    <property type="entry name" value="Topoisomerase I, domain 2"/>
    <property type="match status" value="1"/>
</dbReference>
<dbReference type="InterPro" id="IPR013825">
    <property type="entry name" value="Topo_IA_cen_sub2"/>
</dbReference>
<dbReference type="OrthoDB" id="430051at2759"/>
<dbReference type="SMART" id="SM00436">
    <property type="entry name" value="TOP1Bc"/>
    <property type="match status" value="1"/>
</dbReference>
<dbReference type="Gene3D" id="3.40.50.140">
    <property type="match status" value="1"/>
</dbReference>
<evidence type="ECO:0000313" key="13">
    <source>
        <dbReference type="Proteomes" id="UP000650833"/>
    </source>
</evidence>
<dbReference type="PRINTS" id="PR00417">
    <property type="entry name" value="PRTPISMRASEI"/>
</dbReference>
<evidence type="ECO:0000313" key="12">
    <source>
        <dbReference type="EMBL" id="KAG2208587.1"/>
    </source>
</evidence>
<evidence type="ECO:0000256" key="5">
    <source>
        <dbReference type="ARBA" id="ARBA00023029"/>
    </source>
</evidence>
<dbReference type="Gene3D" id="2.70.20.10">
    <property type="entry name" value="Topoisomerase I, domain 3"/>
    <property type="match status" value="1"/>
</dbReference>
<evidence type="ECO:0000256" key="2">
    <source>
        <dbReference type="ARBA" id="ARBA00009446"/>
    </source>
</evidence>
<dbReference type="InterPro" id="IPR003602">
    <property type="entry name" value="Topo_IA_DNA-bd_dom"/>
</dbReference>
<proteinExistence type="inferred from homology"/>
<comment type="catalytic activity">
    <reaction evidence="1 8">
        <text>ATP-independent breakage of single-stranded DNA, followed by passage and rejoining.</text>
        <dbReference type="EC" id="5.6.2.1"/>
    </reaction>
</comment>
<dbReference type="Pfam" id="PF01751">
    <property type="entry name" value="Toprim"/>
    <property type="match status" value="1"/>
</dbReference>
<dbReference type="PANTHER" id="PTHR11390">
    <property type="entry name" value="PROKARYOTIC DNA TOPOISOMERASE"/>
    <property type="match status" value="1"/>
</dbReference>
<feature type="compositionally biased region" description="Basic and acidic residues" evidence="9">
    <location>
        <begin position="952"/>
        <end position="972"/>
    </location>
</feature>
<organism evidence="12 13">
    <name type="scientific">Mucor plumbeus</name>
    <dbReference type="NCBI Taxonomy" id="97098"/>
    <lineage>
        <taxon>Eukaryota</taxon>
        <taxon>Fungi</taxon>
        <taxon>Fungi incertae sedis</taxon>
        <taxon>Mucoromycota</taxon>
        <taxon>Mucoromycotina</taxon>
        <taxon>Mucoromycetes</taxon>
        <taxon>Mucorales</taxon>
        <taxon>Mucorineae</taxon>
        <taxon>Mucoraceae</taxon>
        <taxon>Mucor</taxon>
    </lineage>
</organism>
<keyword evidence="7 8" id="KW-0413">Isomerase</keyword>
<dbReference type="Gene3D" id="1.10.238.10">
    <property type="entry name" value="EF-hand"/>
    <property type="match status" value="1"/>
</dbReference>
<dbReference type="InterPro" id="IPR034144">
    <property type="entry name" value="TOPRIM_TopoIII"/>
</dbReference>
<evidence type="ECO:0000256" key="6">
    <source>
        <dbReference type="ARBA" id="ARBA00023125"/>
    </source>
</evidence>
<dbReference type="Pfam" id="PF01131">
    <property type="entry name" value="Topoisom_bac"/>
    <property type="match status" value="1"/>
</dbReference>
<dbReference type="GO" id="GO:0006281">
    <property type="term" value="P:DNA repair"/>
    <property type="evidence" value="ECO:0007669"/>
    <property type="project" value="TreeGrafter"/>
</dbReference>
<feature type="region of interest" description="Disordered" evidence="9">
    <location>
        <begin position="378"/>
        <end position="398"/>
    </location>
</feature>
<dbReference type="EMBL" id="JAEPRC010000111">
    <property type="protein sequence ID" value="KAG2208587.1"/>
    <property type="molecule type" value="Genomic_DNA"/>
</dbReference>